<dbReference type="GeneID" id="112462330"/>
<accession>A0A6J1QMW5</accession>
<proteinExistence type="predicted"/>
<sequence length="122" mass="14505">NHHGLCWEDGDTDYRQAKTIIRRAVRDNLDELCETEETPNARIYVKGLEKKKWLQEILGDVDATIVTVDAEYEDIDRLESLRTDRAFRCRRHQRCCAMENVMKLRDWWIEQRECFASIDSAN</sequence>
<feature type="non-terminal residue" evidence="2">
    <location>
        <position position="1"/>
    </location>
</feature>
<dbReference type="AlphaFoldDB" id="A0A6J1QMW5"/>
<keyword evidence="1" id="KW-1185">Reference proteome</keyword>
<dbReference type="Proteomes" id="UP000504618">
    <property type="component" value="Unplaced"/>
</dbReference>
<gene>
    <name evidence="2" type="primary">LOC112462330</name>
</gene>
<reference evidence="2" key="1">
    <citation type="submission" date="2025-08" db="UniProtKB">
        <authorList>
            <consortium name="RefSeq"/>
        </authorList>
    </citation>
    <scope>IDENTIFICATION</scope>
    <source>
        <tissue evidence="2">Whole body</tissue>
    </source>
</reference>
<evidence type="ECO:0000313" key="1">
    <source>
        <dbReference type="Proteomes" id="UP000504618"/>
    </source>
</evidence>
<evidence type="ECO:0000313" key="2">
    <source>
        <dbReference type="RefSeq" id="XP_024883822.1"/>
    </source>
</evidence>
<dbReference type="OrthoDB" id="7554101at2759"/>
<organism evidence="1 2">
    <name type="scientific">Temnothorax curvispinosus</name>
    <dbReference type="NCBI Taxonomy" id="300111"/>
    <lineage>
        <taxon>Eukaryota</taxon>
        <taxon>Metazoa</taxon>
        <taxon>Ecdysozoa</taxon>
        <taxon>Arthropoda</taxon>
        <taxon>Hexapoda</taxon>
        <taxon>Insecta</taxon>
        <taxon>Pterygota</taxon>
        <taxon>Neoptera</taxon>
        <taxon>Endopterygota</taxon>
        <taxon>Hymenoptera</taxon>
        <taxon>Apocrita</taxon>
        <taxon>Aculeata</taxon>
        <taxon>Formicoidea</taxon>
        <taxon>Formicidae</taxon>
        <taxon>Myrmicinae</taxon>
        <taxon>Temnothorax</taxon>
    </lineage>
</organism>
<dbReference type="RefSeq" id="XP_024883822.1">
    <property type="nucleotide sequence ID" value="XM_025028054.1"/>
</dbReference>
<protein>
    <submittedName>
        <fullName evidence="2">Uncharacterized protein LOC112462330</fullName>
    </submittedName>
</protein>
<name>A0A6J1QMW5_9HYME</name>